<dbReference type="Proteomes" id="UP001470230">
    <property type="component" value="Unassembled WGS sequence"/>
</dbReference>
<dbReference type="EMBL" id="JAPFFF010000006">
    <property type="protein sequence ID" value="KAK8887037.1"/>
    <property type="molecule type" value="Genomic_DNA"/>
</dbReference>
<dbReference type="InterPro" id="IPR045913">
    <property type="entry name" value="TBC20/Gyp8-like"/>
</dbReference>
<protein>
    <recommendedName>
        <fullName evidence="2">Rab-GAP TBC domain-containing protein</fullName>
    </recommendedName>
</protein>
<keyword evidence="4" id="KW-1185">Reference proteome</keyword>
<name>A0ABR2K7Z7_9EUKA</name>
<evidence type="ECO:0000313" key="3">
    <source>
        <dbReference type="EMBL" id="KAK8887037.1"/>
    </source>
</evidence>
<dbReference type="Gene3D" id="1.10.8.1310">
    <property type="match status" value="1"/>
</dbReference>
<dbReference type="PROSITE" id="PS50086">
    <property type="entry name" value="TBC_RABGAP"/>
    <property type="match status" value="1"/>
</dbReference>
<dbReference type="SMART" id="SM00164">
    <property type="entry name" value="TBC"/>
    <property type="match status" value="1"/>
</dbReference>
<dbReference type="InterPro" id="IPR000195">
    <property type="entry name" value="Rab-GAP-TBC_dom"/>
</dbReference>
<accession>A0ABR2K7Z7</accession>
<organism evidence="3 4">
    <name type="scientific">Tritrichomonas musculus</name>
    <dbReference type="NCBI Taxonomy" id="1915356"/>
    <lineage>
        <taxon>Eukaryota</taxon>
        <taxon>Metamonada</taxon>
        <taxon>Parabasalia</taxon>
        <taxon>Tritrichomonadida</taxon>
        <taxon>Tritrichomonadidae</taxon>
        <taxon>Tritrichomonas</taxon>
    </lineage>
</organism>
<reference evidence="3 4" key="1">
    <citation type="submission" date="2024-04" db="EMBL/GenBank/DDBJ databases">
        <title>Tritrichomonas musculus Genome.</title>
        <authorList>
            <person name="Alves-Ferreira E."/>
            <person name="Grigg M."/>
            <person name="Lorenzi H."/>
            <person name="Galac M."/>
        </authorList>
    </citation>
    <scope>NUCLEOTIDE SEQUENCE [LARGE SCALE GENOMIC DNA]</scope>
    <source>
        <strain evidence="3 4">EAF2021</strain>
    </source>
</reference>
<evidence type="ECO:0000259" key="2">
    <source>
        <dbReference type="PROSITE" id="PS50086"/>
    </source>
</evidence>
<dbReference type="InterPro" id="IPR035969">
    <property type="entry name" value="Rab-GAP_TBC_sf"/>
</dbReference>
<dbReference type="PANTHER" id="PTHR20913">
    <property type="entry name" value="TBC1 DOMAIN FAMILY MEMBER 20/GTPASE"/>
    <property type="match status" value="1"/>
</dbReference>
<feature type="domain" description="Rab-GAP TBC" evidence="2">
    <location>
        <begin position="27"/>
        <end position="211"/>
    </location>
</feature>
<dbReference type="PANTHER" id="PTHR20913:SF7">
    <property type="entry name" value="RE60063P"/>
    <property type="match status" value="1"/>
</dbReference>
<proteinExistence type="predicted"/>
<gene>
    <name evidence="3" type="ORF">M9Y10_038073</name>
</gene>
<dbReference type="SUPFAM" id="SSF47923">
    <property type="entry name" value="Ypt/Rab-GAP domain of gyp1p"/>
    <property type="match status" value="2"/>
</dbReference>
<dbReference type="Gene3D" id="1.10.472.80">
    <property type="entry name" value="Ypt/Rab-GAP domain of gyp1p, domain 3"/>
    <property type="match status" value="1"/>
</dbReference>
<evidence type="ECO:0000256" key="1">
    <source>
        <dbReference type="ARBA" id="ARBA00022468"/>
    </source>
</evidence>
<keyword evidence="1" id="KW-0343">GTPase activation</keyword>
<comment type="caution">
    <text evidence="3">The sequence shown here is derived from an EMBL/GenBank/DDBJ whole genome shotgun (WGS) entry which is preliminary data.</text>
</comment>
<evidence type="ECO:0000313" key="4">
    <source>
        <dbReference type="Proteomes" id="UP001470230"/>
    </source>
</evidence>
<sequence length="345" mass="39247">MNLDELIQKARVTQNFTDLRKYSVYGYGTNKQRRSVWRLLLNLPKSYNPTIIDTSITKEAVGKEVQVKADVLRTFSSIPSPEFKDHKRNQLYRVLLTVLERNPQLSYTQGFHDIASVVLTFAREPLAVLILEALSLGHLKPFLREDLSGLASALNFVFPLLKLIDSELHDFIDSNDLDSSFATSYLLTFFTHNALTLNDGLRYLDFFISSHPLMTVYSVVTLVFMKKSSLMIPEADPGTLMNGFHDLLVDTNVDEIIQKSVELFERYPPSFILKNDKSIRISKNCTFLAPNVEFPYSFPDFPFVDRFPKDLYDKRLNESTSNNLIKGILSALAIAAAIGMRIALM</sequence>
<dbReference type="Pfam" id="PF00566">
    <property type="entry name" value="RabGAP-TBC"/>
    <property type="match status" value="1"/>
</dbReference>